<reference evidence="1 2" key="1">
    <citation type="submission" date="2023-12" db="EMBL/GenBank/DDBJ databases">
        <title>Baltic Sea Cyanobacteria.</title>
        <authorList>
            <person name="Delbaje E."/>
            <person name="Fewer D.P."/>
            <person name="Shishido T.K."/>
        </authorList>
    </citation>
    <scope>NUCLEOTIDE SEQUENCE [LARGE SCALE GENOMIC DNA]</scope>
    <source>
        <strain evidence="1 2">CCNP 1315</strain>
    </source>
</reference>
<sequence>MASVTVIIPDDLDEILKLILEETGRTQSGMCAIWIREGIYREVENLNKLEVYKSLLKKRQKQSNPEE</sequence>
<keyword evidence="2" id="KW-1185">Reference proteome</keyword>
<gene>
    <name evidence="1" type="ORF">VB854_07225</name>
</gene>
<dbReference type="Proteomes" id="UP001301728">
    <property type="component" value="Unassembled WGS sequence"/>
</dbReference>
<evidence type="ECO:0000313" key="2">
    <source>
        <dbReference type="Proteomes" id="UP001301728"/>
    </source>
</evidence>
<evidence type="ECO:0000313" key="1">
    <source>
        <dbReference type="EMBL" id="MEA5518740.1"/>
    </source>
</evidence>
<proteinExistence type="predicted"/>
<dbReference type="RefSeq" id="WP_323272555.1">
    <property type="nucleotide sequence ID" value="NZ_JAYGHT010000015.1"/>
</dbReference>
<organism evidence="1 2">
    <name type="scientific">Limnoraphis robusta CCNP1315</name>
    <dbReference type="NCBI Taxonomy" id="3110306"/>
    <lineage>
        <taxon>Bacteria</taxon>
        <taxon>Bacillati</taxon>
        <taxon>Cyanobacteriota</taxon>
        <taxon>Cyanophyceae</taxon>
        <taxon>Oscillatoriophycideae</taxon>
        <taxon>Oscillatoriales</taxon>
        <taxon>Sirenicapillariaceae</taxon>
        <taxon>Limnoraphis</taxon>
    </lineage>
</organism>
<accession>A0ABU5TV18</accession>
<comment type="caution">
    <text evidence="1">The sequence shown here is derived from an EMBL/GenBank/DDBJ whole genome shotgun (WGS) entry which is preliminary data.</text>
</comment>
<dbReference type="EMBL" id="JAYGHT010000015">
    <property type="protein sequence ID" value="MEA5518740.1"/>
    <property type="molecule type" value="Genomic_DNA"/>
</dbReference>
<name>A0ABU5TV18_9CYAN</name>
<protein>
    <recommendedName>
        <fullName evidence="3">CopG-like ribbon-helix-helix domain-containing protein</fullName>
    </recommendedName>
</protein>
<evidence type="ECO:0008006" key="3">
    <source>
        <dbReference type="Google" id="ProtNLM"/>
    </source>
</evidence>